<dbReference type="InParanoid" id="A0A1B7MW54"/>
<dbReference type="OrthoDB" id="10253115at2759"/>
<dbReference type="STRING" id="1314800.A0A1B7MW54"/>
<sequence>MASLGLRRGARSLLSFEAGASTRRMLTTSSVQGPTKRPLELRTLTNFFREEILENHAHRPSLICRQERPHAHGGPPSPNLGVTSHLTWDFAEFDRHVRAFARGLIALGVRKGDRVAVLMGNNSSYATLQWACASIGAILVTLNPAYRLNELVSTLNLVGVTHLFVVPRIRTSRYIRMLSDAFPELCDSSPGNIQVPALPSLRNLVVVDNIHDDAELQHETRDVKSIIDWREVLIWQEGAAEQHHVEEFTRSQRSDDVINLQFTSGTTGTPKAVSLTHMNLLNNALSIGDCMRLTPDDILCNVPPLFHCFGLVLGNLAAWSHGSCIVYPSETYDPKAIVDAVVQEGCTALHGVPTHFLGVLAEVQKRQEAGEKLDFSRLRTGIAAGSPVPIDLMQQLIEKLNLVDLSIAYGMTETSPVSFQTTPADPIIKRVETVGRALPHVKAKIVDSDGNVVPIGKPGELCVSGYLVQKGYWGDEEQTRKAMKADPNDPSTVWMHTGDEGIMDEEGYLRIVGRIKDIIIRGGENLFPVQIENALTAHSSVREAAVVSVPDARYGEVVGAWVVREPNTHISREDVRRAVSEAMNPQNAPAWVWFVGEDSTPGELPSTASGKIMKHVLRKWSAELAQNGVGRV</sequence>
<dbReference type="GO" id="GO:0031956">
    <property type="term" value="F:medium-chain fatty acid-CoA ligase activity"/>
    <property type="evidence" value="ECO:0007669"/>
    <property type="project" value="TreeGrafter"/>
</dbReference>
<protein>
    <submittedName>
        <fullName evidence="3">Acetyl-CoA synthetase-like protein</fullName>
    </submittedName>
</protein>
<dbReference type="Pfam" id="PF00501">
    <property type="entry name" value="AMP-binding"/>
    <property type="match status" value="1"/>
</dbReference>
<accession>A0A1B7MW54</accession>
<dbReference type="PANTHER" id="PTHR43201">
    <property type="entry name" value="ACYL-COA SYNTHETASE"/>
    <property type="match status" value="1"/>
</dbReference>
<dbReference type="InterPro" id="IPR000873">
    <property type="entry name" value="AMP-dep_synth/lig_dom"/>
</dbReference>
<dbReference type="EMBL" id="KV448390">
    <property type="protein sequence ID" value="OAX36836.1"/>
    <property type="molecule type" value="Genomic_DNA"/>
</dbReference>
<evidence type="ECO:0000313" key="3">
    <source>
        <dbReference type="EMBL" id="OAX36836.1"/>
    </source>
</evidence>
<organism evidence="3 4">
    <name type="scientific">Rhizopogon vinicolor AM-OR11-026</name>
    <dbReference type="NCBI Taxonomy" id="1314800"/>
    <lineage>
        <taxon>Eukaryota</taxon>
        <taxon>Fungi</taxon>
        <taxon>Dikarya</taxon>
        <taxon>Basidiomycota</taxon>
        <taxon>Agaricomycotina</taxon>
        <taxon>Agaricomycetes</taxon>
        <taxon>Agaricomycetidae</taxon>
        <taxon>Boletales</taxon>
        <taxon>Suillineae</taxon>
        <taxon>Rhizopogonaceae</taxon>
        <taxon>Rhizopogon</taxon>
    </lineage>
</organism>
<gene>
    <name evidence="3" type="ORF">K503DRAFT_850699</name>
</gene>
<keyword evidence="4" id="KW-1185">Reference proteome</keyword>
<feature type="domain" description="AMP-binding enzyme C-terminal" evidence="2">
    <location>
        <begin position="530"/>
        <end position="611"/>
    </location>
</feature>
<dbReference type="PANTHER" id="PTHR43201:SF30">
    <property type="entry name" value="AMP-DEPENDENT SYNTHETASE_LIGASE DOMAIN-CONTAINING PROTEIN"/>
    <property type="match status" value="1"/>
</dbReference>
<dbReference type="FunCoup" id="A0A1B7MW54">
    <property type="interactions" value="352"/>
</dbReference>
<dbReference type="PROSITE" id="PS00455">
    <property type="entry name" value="AMP_BINDING"/>
    <property type="match status" value="1"/>
</dbReference>
<dbReference type="Gene3D" id="3.40.50.12780">
    <property type="entry name" value="N-terminal domain of ligase-like"/>
    <property type="match status" value="1"/>
</dbReference>
<dbReference type="InterPro" id="IPR045851">
    <property type="entry name" value="AMP-bd_C_sf"/>
</dbReference>
<proteinExistence type="predicted"/>
<dbReference type="GO" id="GO:0006631">
    <property type="term" value="P:fatty acid metabolic process"/>
    <property type="evidence" value="ECO:0007669"/>
    <property type="project" value="TreeGrafter"/>
</dbReference>
<evidence type="ECO:0000259" key="2">
    <source>
        <dbReference type="Pfam" id="PF13193"/>
    </source>
</evidence>
<dbReference type="InterPro" id="IPR042099">
    <property type="entry name" value="ANL_N_sf"/>
</dbReference>
<dbReference type="SUPFAM" id="SSF56801">
    <property type="entry name" value="Acetyl-CoA synthetase-like"/>
    <property type="match status" value="1"/>
</dbReference>
<reference evidence="3 4" key="1">
    <citation type="submission" date="2016-06" db="EMBL/GenBank/DDBJ databases">
        <title>Comparative genomics of the ectomycorrhizal sister species Rhizopogon vinicolor and Rhizopogon vesiculosus (Basidiomycota: Boletales) reveals a divergence of the mating type B locus.</title>
        <authorList>
            <consortium name="DOE Joint Genome Institute"/>
            <person name="Mujic A.B."/>
            <person name="Kuo A."/>
            <person name="Tritt A."/>
            <person name="Lipzen A."/>
            <person name="Chen C."/>
            <person name="Johnson J."/>
            <person name="Sharma A."/>
            <person name="Barry K."/>
            <person name="Grigoriev I.V."/>
            <person name="Spatafora J.W."/>
        </authorList>
    </citation>
    <scope>NUCLEOTIDE SEQUENCE [LARGE SCALE GENOMIC DNA]</scope>
    <source>
        <strain evidence="3 4">AM-OR11-026</strain>
    </source>
</reference>
<evidence type="ECO:0000259" key="1">
    <source>
        <dbReference type="Pfam" id="PF00501"/>
    </source>
</evidence>
<dbReference type="AlphaFoldDB" id="A0A1B7MW54"/>
<name>A0A1B7MW54_9AGAM</name>
<feature type="domain" description="AMP-dependent synthetase/ligase" evidence="1">
    <location>
        <begin position="85"/>
        <end position="473"/>
    </location>
</feature>
<dbReference type="InterPro" id="IPR025110">
    <property type="entry name" value="AMP-bd_C"/>
</dbReference>
<dbReference type="InterPro" id="IPR020845">
    <property type="entry name" value="AMP-binding_CS"/>
</dbReference>
<dbReference type="Proteomes" id="UP000092154">
    <property type="component" value="Unassembled WGS sequence"/>
</dbReference>
<dbReference type="Pfam" id="PF13193">
    <property type="entry name" value="AMP-binding_C"/>
    <property type="match status" value="1"/>
</dbReference>
<evidence type="ECO:0000313" key="4">
    <source>
        <dbReference type="Proteomes" id="UP000092154"/>
    </source>
</evidence>
<dbReference type="Gene3D" id="3.30.300.30">
    <property type="match status" value="1"/>
</dbReference>